<dbReference type="InterPro" id="IPR008145">
    <property type="entry name" value="GK/Ca_channel_bsu"/>
</dbReference>
<dbReference type="Gene3D" id="3.40.50.300">
    <property type="entry name" value="P-loop containing nucleotide triphosphate hydrolases"/>
    <property type="match status" value="1"/>
</dbReference>
<dbReference type="NCBIfam" id="TIGR03263">
    <property type="entry name" value="guanyl_kin"/>
    <property type="match status" value="1"/>
</dbReference>
<organism evidence="13 14">
    <name type="scientific">Bermanella marisrubri</name>
    <dbReference type="NCBI Taxonomy" id="207949"/>
    <lineage>
        <taxon>Bacteria</taxon>
        <taxon>Pseudomonadati</taxon>
        <taxon>Pseudomonadota</taxon>
        <taxon>Gammaproteobacteria</taxon>
        <taxon>Oceanospirillales</taxon>
        <taxon>Oceanospirillaceae</taxon>
        <taxon>Bermanella</taxon>
    </lineage>
</organism>
<dbReference type="InterPro" id="IPR027417">
    <property type="entry name" value="P-loop_NTPase"/>
</dbReference>
<evidence type="ECO:0000259" key="12">
    <source>
        <dbReference type="PROSITE" id="PS50052"/>
    </source>
</evidence>
<proteinExistence type="inferred from homology"/>
<dbReference type="PANTHER" id="PTHR23117">
    <property type="entry name" value="GUANYLATE KINASE-RELATED"/>
    <property type="match status" value="1"/>
</dbReference>
<keyword evidence="8 11" id="KW-0418">Kinase</keyword>
<dbReference type="PROSITE" id="PS00856">
    <property type="entry name" value="GUANYLATE_KINASE_1"/>
    <property type="match status" value="1"/>
</dbReference>
<accession>Q1N440</accession>
<dbReference type="InterPro" id="IPR017665">
    <property type="entry name" value="Guanylate_kinase"/>
</dbReference>
<gene>
    <name evidence="11 13" type="primary">gmk</name>
    <name evidence="13" type="ORF">RED65_15052</name>
</gene>
<dbReference type="GO" id="GO:0004385">
    <property type="term" value="F:GMP kinase activity"/>
    <property type="evidence" value="ECO:0007669"/>
    <property type="project" value="UniProtKB-UniRule"/>
</dbReference>
<dbReference type="EC" id="2.7.4.8" evidence="3 11"/>
<evidence type="ECO:0000256" key="9">
    <source>
        <dbReference type="ARBA" id="ARBA00022840"/>
    </source>
</evidence>
<dbReference type="HAMAP" id="MF_00328">
    <property type="entry name" value="Guanylate_kinase"/>
    <property type="match status" value="1"/>
</dbReference>
<keyword evidence="9 11" id="KW-0067">ATP-binding</keyword>
<dbReference type="PROSITE" id="PS50052">
    <property type="entry name" value="GUANYLATE_KINASE_2"/>
    <property type="match status" value="1"/>
</dbReference>
<comment type="caution">
    <text evidence="13">The sequence shown here is derived from an EMBL/GenBank/DDBJ whole genome shotgun (WGS) entry which is preliminary data.</text>
</comment>
<reference evidence="13 14" key="1">
    <citation type="submission" date="2006-03" db="EMBL/GenBank/DDBJ databases">
        <authorList>
            <person name="Pinhassi J."/>
            <person name="Pedros-Alio C."/>
            <person name="Ferriera S."/>
            <person name="Johnson J."/>
            <person name="Kravitz S."/>
            <person name="Halpern A."/>
            <person name="Remington K."/>
            <person name="Beeson K."/>
            <person name="Tran B."/>
            <person name="Rogers Y.-H."/>
            <person name="Friedman R."/>
            <person name="Venter J.C."/>
        </authorList>
    </citation>
    <scope>NUCLEOTIDE SEQUENCE [LARGE SCALE GENOMIC DNA]</scope>
    <source>
        <strain evidence="13 14">RED65</strain>
    </source>
</reference>
<dbReference type="Gene3D" id="3.30.63.10">
    <property type="entry name" value="Guanylate Kinase phosphate binding domain"/>
    <property type="match status" value="1"/>
</dbReference>
<evidence type="ECO:0000256" key="2">
    <source>
        <dbReference type="ARBA" id="ARBA00005790"/>
    </source>
</evidence>
<feature type="binding site" evidence="11">
    <location>
        <begin position="11"/>
        <end position="18"/>
    </location>
    <ligand>
        <name>ATP</name>
        <dbReference type="ChEBI" id="CHEBI:30616"/>
    </ligand>
</feature>
<evidence type="ECO:0000313" key="13">
    <source>
        <dbReference type="EMBL" id="EAT13025.1"/>
    </source>
</evidence>
<dbReference type="STRING" id="207949.RED65_15052"/>
<evidence type="ECO:0000256" key="8">
    <source>
        <dbReference type="ARBA" id="ARBA00022777"/>
    </source>
</evidence>
<dbReference type="FunFam" id="3.30.63.10:FF:000002">
    <property type="entry name" value="Guanylate kinase 1"/>
    <property type="match status" value="1"/>
</dbReference>
<dbReference type="GO" id="GO:0005829">
    <property type="term" value="C:cytosol"/>
    <property type="evidence" value="ECO:0007669"/>
    <property type="project" value="TreeGrafter"/>
</dbReference>
<dbReference type="Proteomes" id="UP000004263">
    <property type="component" value="Unassembled WGS sequence"/>
</dbReference>
<keyword evidence="5 11" id="KW-0963">Cytoplasm</keyword>
<comment type="function">
    <text evidence="11">Essential for recycling GMP and indirectly, cGMP.</text>
</comment>
<dbReference type="SUPFAM" id="SSF52540">
    <property type="entry name" value="P-loop containing nucleoside triphosphate hydrolases"/>
    <property type="match status" value="1"/>
</dbReference>
<dbReference type="AlphaFoldDB" id="Q1N440"/>
<evidence type="ECO:0000256" key="6">
    <source>
        <dbReference type="ARBA" id="ARBA00022679"/>
    </source>
</evidence>
<evidence type="ECO:0000256" key="5">
    <source>
        <dbReference type="ARBA" id="ARBA00022490"/>
    </source>
</evidence>
<evidence type="ECO:0000256" key="1">
    <source>
        <dbReference type="ARBA" id="ARBA00004496"/>
    </source>
</evidence>
<dbReference type="InterPro" id="IPR008144">
    <property type="entry name" value="Guanylate_kin-like_dom"/>
</dbReference>
<feature type="domain" description="Guanylate kinase-like" evidence="12">
    <location>
        <begin position="4"/>
        <end position="182"/>
    </location>
</feature>
<evidence type="ECO:0000256" key="11">
    <source>
        <dbReference type="HAMAP-Rule" id="MF_00328"/>
    </source>
</evidence>
<name>Q1N440_9GAMM</name>
<keyword evidence="7 11" id="KW-0547">Nucleotide-binding</keyword>
<dbReference type="Pfam" id="PF00625">
    <property type="entry name" value="Guanylate_kin"/>
    <property type="match status" value="1"/>
</dbReference>
<evidence type="ECO:0000256" key="4">
    <source>
        <dbReference type="ARBA" id="ARBA00016296"/>
    </source>
</evidence>
<keyword evidence="14" id="KW-1185">Reference proteome</keyword>
<dbReference type="OrthoDB" id="9808150at2"/>
<comment type="subcellular location">
    <subcellularLocation>
        <location evidence="1 11">Cytoplasm</location>
    </subcellularLocation>
</comment>
<dbReference type="RefSeq" id="WP_007018096.1">
    <property type="nucleotide sequence ID" value="NZ_CH724115.1"/>
</dbReference>
<keyword evidence="6 11" id="KW-0808">Transferase</keyword>
<dbReference type="FunFam" id="3.40.50.300:FF:000084">
    <property type="entry name" value="Guanylate kinase"/>
    <property type="match status" value="1"/>
</dbReference>
<dbReference type="InterPro" id="IPR020590">
    <property type="entry name" value="Guanylate_kinase_CS"/>
</dbReference>
<dbReference type="GO" id="GO:0005524">
    <property type="term" value="F:ATP binding"/>
    <property type="evidence" value="ECO:0007669"/>
    <property type="project" value="UniProtKB-UniRule"/>
</dbReference>
<dbReference type="PANTHER" id="PTHR23117:SF13">
    <property type="entry name" value="GUANYLATE KINASE"/>
    <property type="match status" value="1"/>
</dbReference>
<comment type="similarity">
    <text evidence="2 11">Belongs to the guanylate kinase family.</text>
</comment>
<dbReference type="CDD" id="cd00071">
    <property type="entry name" value="GMPK"/>
    <property type="match status" value="1"/>
</dbReference>
<evidence type="ECO:0000313" key="14">
    <source>
        <dbReference type="Proteomes" id="UP000004263"/>
    </source>
</evidence>
<evidence type="ECO:0000256" key="10">
    <source>
        <dbReference type="ARBA" id="ARBA00030128"/>
    </source>
</evidence>
<evidence type="ECO:0000256" key="3">
    <source>
        <dbReference type="ARBA" id="ARBA00012961"/>
    </source>
</evidence>
<dbReference type="EMBL" id="AAQH01000003">
    <property type="protein sequence ID" value="EAT13025.1"/>
    <property type="molecule type" value="Genomic_DNA"/>
</dbReference>
<protein>
    <recommendedName>
        <fullName evidence="4 11">Guanylate kinase</fullName>
        <ecNumber evidence="3 11">2.7.4.8</ecNumber>
    </recommendedName>
    <alternativeName>
        <fullName evidence="10 11">GMP kinase</fullName>
    </alternativeName>
</protein>
<sequence>MSAGTLYIVSAASGTGKTSLLRALIEQTEHVNVSVSHTTRAARPGEEDGVHYHFVDKATFSQLIEAGDFLEHAEVFGNFYGTSQSAVEKQLNLGQDVILEIDWQGAQQVRRLMPQAVSIFILPPSSKALHQRLTGRGQDSEEIIKGRMDEAVSEMSHYNEFDYVVINDVFEVALDELKSIFKANRLRTPLQSIRHSAMIAQLLDPSENR</sequence>
<comment type="catalytic activity">
    <reaction evidence="11">
        <text>GMP + ATP = GDP + ADP</text>
        <dbReference type="Rhea" id="RHEA:20780"/>
        <dbReference type="ChEBI" id="CHEBI:30616"/>
        <dbReference type="ChEBI" id="CHEBI:58115"/>
        <dbReference type="ChEBI" id="CHEBI:58189"/>
        <dbReference type="ChEBI" id="CHEBI:456216"/>
        <dbReference type="EC" id="2.7.4.8"/>
    </reaction>
</comment>
<dbReference type="SMART" id="SM00072">
    <property type="entry name" value="GuKc"/>
    <property type="match status" value="1"/>
</dbReference>
<evidence type="ECO:0000256" key="7">
    <source>
        <dbReference type="ARBA" id="ARBA00022741"/>
    </source>
</evidence>
<dbReference type="HOGENOM" id="CLU_001715_1_0_6"/>